<evidence type="ECO:0000256" key="1">
    <source>
        <dbReference type="SAM" id="SignalP"/>
    </source>
</evidence>
<dbReference type="EMBL" id="JAAHTE010000479">
    <property type="protein sequence ID" value="NEU02861.1"/>
    <property type="molecule type" value="Genomic_DNA"/>
</dbReference>
<name>A0A6D1AH70_ECOLX</name>
<feature type="non-terminal residue" evidence="2">
    <location>
        <position position="70"/>
    </location>
</feature>
<dbReference type="InterPro" id="IPR049890">
    <property type="entry name" value="VlpA-F-like_signal"/>
</dbReference>
<keyword evidence="1" id="KW-0732">Signal</keyword>
<evidence type="ECO:0000313" key="2">
    <source>
        <dbReference type="EMBL" id="NEU02861.1"/>
    </source>
</evidence>
<dbReference type="PROSITE" id="PS51257">
    <property type="entry name" value="PROKAR_LIPOPROTEIN"/>
    <property type="match status" value="1"/>
</dbReference>
<accession>A0A6D1AH70</accession>
<protein>
    <submittedName>
        <fullName evidence="2">Variable surface lipoprotein</fullName>
    </submittedName>
</protein>
<sequence length="70" mass="8016">MKKNKLLCSFGMLASALAFPMIAASCDNESKLKELESKYNNNRKSVTDFLNSEEKFNFLKSYLDIKSTLR</sequence>
<comment type="caution">
    <text evidence="2">The sequence shown here is derived from an EMBL/GenBank/DDBJ whole genome shotgun (WGS) entry which is preliminary data.</text>
</comment>
<dbReference type="AlphaFoldDB" id="A0A6D1AH70"/>
<feature type="signal peptide" evidence="1">
    <location>
        <begin position="1"/>
        <end position="23"/>
    </location>
</feature>
<gene>
    <name evidence="2" type="ORF">G3563_28110</name>
</gene>
<organism evidence="2">
    <name type="scientific">Escherichia coli</name>
    <dbReference type="NCBI Taxonomy" id="562"/>
    <lineage>
        <taxon>Bacteria</taxon>
        <taxon>Pseudomonadati</taxon>
        <taxon>Pseudomonadota</taxon>
        <taxon>Gammaproteobacteria</taxon>
        <taxon>Enterobacterales</taxon>
        <taxon>Enterobacteriaceae</taxon>
        <taxon>Escherichia</taxon>
    </lineage>
</organism>
<dbReference type="NCBIfam" id="NF033817">
    <property type="entry name" value="Mplas_variab_LP"/>
    <property type="match status" value="1"/>
</dbReference>
<proteinExistence type="predicted"/>
<reference evidence="2" key="1">
    <citation type="submission" date="2020-02" db="EMBL/GenBank/DDBJ databases">
        <title>Investigating the Use of Bacteriophages as New Decolonization Strategy for Intestinal Carriage of CTX-M-15-producing ST131 Escherichia coli: an In Vitro Continuous Culture System Model.</title>
        <authorList>
            <person name="Bernasconi O.J."/>
            <person name="Campos-Madueno E.I."/>
            <person name="Dona V."/>
            <person name="Perreten V."/>
            <person name="Carattoli A."/>
            <person name="Endimiani A."/>
        </authorList>
    </citation>
    <scope>NUCLEOTIDE SEQUENCE</scope>
    <source>
        <strain evidence="2">4901.28</strain>
    </source>
</reference>
<keyword evidence="2" id="KW-0449">Lipoprotein</keyword>
<feature type="chain" id="PRO_5025676370" evidence="1">
    <location>
        <begin position="24"/>
        <end position="70"/>
    </location>
</feature>